<dbReference type="InterPro" id="IPR015915">
    <property type="entry name" value="Kelch-typ_b-propeller"/>
</dbReference>
<evidence type="ECO:0000313" key="4">
    <source>
        <dbReference type="EMBL" id="CAE6203597.1"/>
    </source>
</evidence>
<accession>A0A8S2B5E4</accession>
<feature type="compositionally biased region" description="Acidic residues" evidence="3">
    <location>
        <begin position="585"/>
        <end position="605"/>
    </location>
</feature>
<gene>
    <name evidence="4" type="ORF">AARE701A_LOCUS19996</name>
</gene>
<feature type="region of interest" description="Disordered" evidence="3">
    <location>
        <begin position="582"/>
        <end position="609"/>
    </location>
</feature>
<dbReference type="GO" id="GO:0005634">
    <property type="term" value="C:nucleus"/>
    <property type="evidence" value="ECO:0007669"/>
    <property type="project" value="UniProtKB-ARBA"/>
</dbReference>
<keyword evidence="5" id="KW-1185">Reference proteome</keyword>
<dbReference type="InterPro" id="IPR006652">
    <property type="entry name" value="Kelch_1"/>
</dbReference>
<keyword evidence="2" id="KW-0677">Repeat</keyword>
<dbReference type="Pfam" id="PF01344">
    <property type="entry name" value="Kelch_1"/>
    <property type="match status" value="1"/>
</dbReference>
<dbReference type="EMBL" id="LR999457">
    <property type="protein sequence ID" value="CAE6203597.1"/>
    <property type="molecule type" value="Genomic_DNA"/>
</dbReference>
<dbReference type="FunFam" id="2.120.10.80:FF:000007">
    <property type="entry name" value="F-box/kelch-repeat protein SKIP11"/>
    <property type="match status" value="1"/>
</dbReference>
<proteinExistence type="predicted"/>
<name>A0A8S2B5E4_ARAAE</name>
<evidence type="ECO:0000256" key="3">
    <source>
        <dbReference type="SAM" id="MobiDB-lite"/>
    </source>
</evidence>
<evidence type="ECO:0000256" key="2">
    <source>
        <dbReference type="ARBA" id="ARBA00022737"/>
    </source>
</evidence>
<dbReference type="SUPFAM" id="SSF117281">
    <property type="entry name" value="Kelch motif"/>
    <property type="match status" value="1"/>
</dbReference>
<dbReference type="InterPro" id="IPR018247">
    <property type="entry name" value="EF_Hand_1_Ca_BS"/>
</dbReference>
<dbReference type="Gene3D" id="2.120.10.80">
    <property type="entry name" value="Kelch-type beta propeller"/>
    <property type="match status" value="1"/>
</dbReference>
<dbReference type="GO" id="GO:0005829">
    <property type="term" value="C:cytosol"/>
    <property type="evidence" value="ECO:0007669"/>
    <property type="project" value="TreeGrafter"/>
</dbReference>
<dbReference type="SMART" id="SM00612">
    <property type="entry name" value="Kelch"/>
    <property type="match status" value="2"/>
</dbReference>
<dbReference type="InterPro" id="IPR052439">
    <property type="entry name" value="F-box/Kelch-repeat"/>
</dbReference>
<evidence type="ECO:0000313" key="5">
    <source>
        <dbReference type="Proteomes" id="UP000682877"/>
    </source>
</evidence>
<dbReference type="Proteomes" id="UP000682877">
    <property type="component" value="Chromosome 7"/>
</dbReference>
<dbReference type="PANTHER" id="PTHR46122">
    <property type="entry name" value="GALACTOSE OXIDASE/KELCH REPEAT PROTEIN-RELATED"/>
    <property type="match status" value="1"/>
</dbReference>
<dbReference type="PROSITE" id="PS00018">
    <property type="entry name" value="EF_HAND_1"/>
    <property type="match status" value="1"/>
</dbReference>
<dbReference type="AlphaFoldDB" id="A0A8S2B5E4"/>
<organism evidence="4 5">
    <name type="scientific">Arabidopsis arenosa</name>
    <name type="common">Sand rock-cress</name>
    <name type="synonym">Cardaminopsis arenosa</name>
    <dbReference type="NCBI Taxonomy" id="38785"/>
    <lineage>
        <taxon>Eukaryota</taxon>
        <taxon>Viridiplantae</taxon>
        <taxon>Streptophyta</taxon>
        <taxon>Embryophyta</taxon>
        <taxon>Tracheophyta</taxon>
        <taxon>Spermatophyta</taxon>
        <taxon>Magnoliopsida</taxon>
        <taxon>eudicotyledons</taxon>
        <taxon>Gunneridae</taxon>
        <taxon>Pentapetalae</taxon>
        <taxon>rosids</taxon>
        <taxon>malvids</taxon>
        <taxon>Brassicales</taxon>
        <taxon>Brassicaceae</taxon>
        <taxon>Camelineae</taxon>
        <taxon>Arabidopsis</taxon>
    </lineage>
</organism>
<keyword evidence="1" id="KW-0880">Kelch repeat</keyword>
<reference evidence="4" key="1">
    <citation type="submission" date="2021-01" db="EMBL/GenBank/DDBJ databases">
        <authorList>
            <person name="Bezrukov I."/>
        </authorList>
    </citation>
    <scope>NUCLEOTIDE SEQUENCE</scope>
</reference>
<sequence length="638" mass="72641">MQSSLSTFKHKMSKGEGKTNREMLMLQKNQARGTRASLNQFDTSKRLIVSIKPTLPDLNAKLCSDSEEEEETVENLTSLTPQAAHHGLPKLLFDLEVEIFARASCFQYWKLNFLNKQFSQLLRNREIFRVRRERGLVQPYVLMFWSGETCWAMFDKGFKNFRQLPEIPSDFCFFSGDKETITAGTHLIVIGREKQSIVVWRYELEINKWIKDTEMITPRVMYASASRGTDAFFAGGIKTGEKGVSNVVNIAERYNSDTKTWKAMKPMHKRRKFSSGCFLRGKFYALGGRDENDVYLTCGESYDEKTDSWKLIPNMLKGMTFMNPQSPPLIAVVKDNLYLLETWLNELWVYDINANAWKSLGVLPVKANAALGWGVAFKSLGDRLLVIGASATQSWDNNTMSVYTCCPSPKVEKIIWEETRCDGVKLSHFIRKQHGMVRTYRILPPSLNPRPESKLVNPLTSRPTAGLFTKVTSKPTNHSKFTGKCGQARCLDCHMHPITKSKAKTKGSSKVRSNDATYKMLTWQVAAGGPRPGLKLSGFSATGILDLMSDDYGYDHDDEEDEEYEEEEEENRAIVVEEIVKIQSSDDDGETEEDGSHDDDDDTDDDGRMSFCDVGMMMMMDHVEEYDEGWYLVEEMMT</sequence>
<evidence type="ECO:0000256" key="1">
    <source>
        <dbReference type="ARBA" id="ARBA00022441"/>
    </source>
</evidence>
<protein>
    <submittedName>
        <fullName evidence="4">Uncharacterized protein</fullName>
    </submittedName>
</protein>
<dbReference type="PANTHER" id="PTHR46122:SF7">
    <property type="entry name" value="GALACTOSE OXIDASE_KELCH REPEAT SUPERFAMILY PROTEIN"/>
    <property type="match status" value="1"/>
</dbReference>